<dbReference type="SUPFAM" id="SSF81383">
    <property type="entry name" value="F-box domain"/>
    <property type="match status" value="1"/>
</dbReference>
<organism evidence="2 3">
    <name type="scientific">Parasitella parasitica</name>
    <dbReference type="NCBI Taxonomy" id="35722"/>
    <lineage>
        <taxon>Eukaryota</taxon>
        <taxon>Fungi</taxon>
        <taxon>Fungi incertae sedis</taxon>
        <taxon>Mucoromycota</taxon>
        <taxon>Mucoromycotina</taxon>
        <taxon>Mucoromycetes</taxon>
        <taxon>Mucorales</taxon>
        <taxon>Mucorineae</taxon>
        <taxon>Mucoraceae</taxon>
        <taxon>Parasitella</taxon>
    </lineage>
</organism>
<dbReference type="InterPro" id="IPR032675">
    <property type="entry name" value="LRR_dom_sf"/>
</dbReference>
<evidence type="ECO:0000259" key="1">
    <source>
        <dbReference type="PROSITE" id="PS50181"/>
    </source>
</evidence>
<reference evidence="2 3" key="1">
    <citation type="submission" date="2014-09" db="EMBL/GenBank/DDBJ databases">
        <authorList>
            <person name="Ellenberger Sabrina"/>
        </authorList>
    </citation>
    <scope>NUCLEOTIDE SEQUENCE [LARGE SCALE GENOMIC DNA]</scope>
    <source>
        <strain evidence="2 3">CBS 412.66</strain>
    </source>
</reference>
<dbReference type="Gene3D" id="3.80.10.10">
    <property type="entry name" value="Ribonuclease Inhibitor"/>
    <property type="match status" value="2"/>
</dbReference>
<dbReference type="PROSITE" id="PS50181">
    <property type="entry name" value="FBOX"/>
    <property type="match status" value="1"/>
</dbReference>
<keyword evidence="3" id="KW-1185">Reference proteome</keyword>
<protein>
    <recommendedName>
        <fullName evidence="1">F-box domain-containing protein</fullName>
    </recommendedName>
</protein>
<dbReference type="InterPro" id="IPR036047">
    <property type="entry name" value="F-box-like_dom_sf"/>
</dbReference>
<proteinExistence type="predicted"/>
<dbReference type="InterPro" id="IPR001810">
    <property type="entry name" value="F-box_dom"/>
</dbReference>
<evidence type="ECO:0000313" key="2">
    <source>
        <dbReference type="EMBL" id="CEP15037.1"/>
    </source>
</evidence>
<sequence>MARILYNNQKLPTEILTSIFNFLETNDMNECKRVCKFWYHPANTRFYNKIVIGKQVDYNFLVEHLNVFGHLVQHIHFDLPRMVNGTEIVAKQKSMFRIFRRCANVEHISSNDDTADVVLKALFILRHVLDFKKLAIIPRNTTEGSHFYRECIKTYYQSITEFYSASLLNHLNGDTRNPIKLPNLRTLILKERITSMNNIAAVLELYTGLTCLSLEILSLRDLQTVGPVKIPKYTTLKSLTITIPVDYAFFFGDLNRLLLHLPQLESLTIYINNTSTKLLTSLSNMNALSSAIKLFRSLQEAKIISRYGDMLQETFTEAIDLVYLSYICNLMIEPQLCSSPDWTTDISFLVDSNSLQGHNVLRDAITYSFSKKSKQQCVQIRALPTFSRDYQINRYVQNFAATATSLHIDFQTDLAFTNYVGYLIPLLQAFKKMKKLTIVGGQYNVPSQGQFCNPNVRELCVKNFDFSAAFSAMDICSVFPGLEKLSLQFNIHCASMPNRKLIYMPDTNIKEVCIDIFDQTEELLPGITTFNNQETKQLTYNVSLRLFADNLISTGQYLYQSLAVPWDTKYVTTFCGDSVLTMSLVGQK</sequence>
<feature type="domain" description="F-box" evidence="1">
    <location>
        <begin position="5"/>
        <end position="50"/>
    </location>
</feature>
<dbReference type="AlphaFoldDB" id="A0A0B7NI70"/>
<accession>A0A0B7NI70</accession>
<dbReference type="OrthoDB" id="3846460at2759"/>
<dbReference type="Proteomes" id="UP000054107">
    <property type="component" value="Unassembled WGS sequence"/>
</dbReference>
<dbReference type="EMBL" id="LN731842">
    <property type="protein sequence ID" value="CEP15037.1"/>
    <property type="molecule type" value="Genomic_DNA"/>
</dbReference>
<dbReference type="Pfam" id="PF12937">
    <property type="entry name" value="F-box-like"/>
    <property type="match status" value="1"/>
</dbReference>
<evidence type="ECO:0000313" key="3">
    <source>
        <dbReference type="Proteomes" id="UP000054107"/>
    </source>
</evidence>
<name>A0A0B7NI70_9FUNG</name>
<gene>
    <name evidence="2" type="primary">PARPA_09235.1 scaffold 35931</name>
</gene>